<dbReference type="InterPro" id="IPR001789">
    <property type="entry name" value="Sig_transdc_resp-reg_receiver"/>
</dbReference>
<dbReference type="GO" id="GO:0000160">
    <property type="term" value="P:phosphorelay signal transduction system"/>
    <property type="evidence" value="ECO:0007669"/>
    <property type="project" value="InterPro"/>
</dbReference>
<evidence type="ECO:0000313" key="6">
    <source>
        <dbReference type="EMBL" id="PRY51062.1"/>
    </source>
</evidence>
<dbReference type="AlphaFoldDB" id="A0A2T0TZG3"/>
<name>A0A2T0TZG3_9ACTN</name>
<gene>
    <name evidence="6" type="ORF">LY71_102125</name>
</gene>
<dbReference type="PANTHER" id="PTHR43214:SF24">
    <property type="entry name" value="TRANSCRIPTIONAL REGULATORY PROTEIN NARL-RELATED"/>
    <property type="match status" value="1"/>
</dbReference>
<dbReference type="GO" id="GO:0003677">
    <property type="term" value="F:DNA binding"/>
    <property type="evidence" value="ECO:0007669"/>
    <property type="project" value="UniProtKB-KW"/>
</dbReference>
<evidence type="ECO:0000256" key="2">
    <source>
        <dbReference type="ARBA" id="ARBA00023125"/>
    </source>
</evidence>
<keyword evidence="7" id="KW-1185">Reference proteome</keyword>
<dbReference type="Pfam" id="PF00072">
    <property type="entry name" value="Response_reg"/>
    <property type="match status" value="1"/>
</dbReference>
<keyword evidence="4" id="KW-0597">Phosphoprotein</keyword>
<feature type="domain" description="Response regulatory" evidence="5">
    <location>
        <begin position="3"/>
        <end position="118"/>
    </location>
</feature>
<dbReference type="InterPro" id="IPR039420">
    <property type="entry name" value="WalR-like"/>
</dbReference>
<dbReference type="SMART" id="SM00448">
    <property type="entry name" value="REC"/>
    <property type="match status" value="1"/>
</dbReference>
<keyword evidence="3" id="KW-0804">Transcription</keyword>
<accession>A0A2T0TZG3</accession>
<keyword evidence="2" id="KW-0238">DNA-binding</keyword>
<dbReference type="EMBL" id="PVTG01000002">
    <property type="protein sequence ID" value="PRY51062.1"/>
    <property type="molecule type" value="Genomic_DNA"/>
</dbReference>
<evidence type="ECO:0000256" key="4">
    <source>
        <dbReference type="PROSITE-ProRule" id="PRU00169"/>
    </source>
</evidence>
<reference evidence="6 7" key="1">
    <citation type="submission" date="2018-03" db="EMBL/GenBank/DDBJ databases">
        <title>Genomic Encyclopedia of Archaeal and Bacterial Type Strains, Phase II (KMG-II): from individual species to whole genera.</title>
        <authorList>
            <person name="Goeker M."/>
        </authorList>
    </citation>
    <scope>NUCLEOTIDE SEQUENCE [LARGE SCALE GENOMIC DNA]</scope>
    <source>
        <strain evidence="6 7">DSM 45416</strain>
    </source>
</reference>
<evidence type="ECO:0000259" key="5">
    <source>
        <dbReference type="PROSITE" id="PS50110"/>
    </source>
</evidence>
<proteinExistence type="predicted"/>
<evidence type="ECO:0000256" key="1">
    <source>
        <dbReference type="ARBA" id="ARBA00023015"/>
    </source>
</evidence>
<dbReference type="InterPro" id="IPR011006">
    <property type="entry name" value="CheY-like_superfamily"/>
</dbReference>
<organism evidence="6 7">
    <name type="scientific">Geodermatophilus tzadiensis</name>
    <dbReference type="NCBI Taxonomy" id="1137988"/>
    <lineage>
        <taxon>Bacteria</taxon>
        <taxon>Bacillati</taxon>
        <taxon>Actinomycetota</taxon>
        <taxon>Actinomycetes</taxon>
        <taxon>Geodermatophilales</taxon>
        <taxon>Geodermatophilaceae</taxon>
        <taxon>Geodermatophilus</taxon>
    </lineage>
</organism>
<dbReference type="SUPFAM" id="SSF52172">
    <property type="entry name" value="CheY-like"/>
    <property type="match status" value="1"/>
</dbReference>
<protein>
    <submittedName>
        <fullName evidence="6">Response regulator receiver domain-containing protein</fullName>
    </submittedName>
</protein>
<dbReference type="InterPro" id="IPR058245">
    <property type="entry name" value="NreC/VraR/RcsB-like_REC"/>
</dbReference>
<dbReference type="CDD" id="cd17535">
    <property type="entry name" value="REC_NarL-like"/>
    <property type="match status" value="1"/>
</dbReference>
<evidence type="ECO:0000256" key="3">
    <source>
        <dbReference type="ARBA" id="ARBA00023163"/>
    </source>
</evidence>
<keyword evidence="1" id="KW-0805">Transcription regulation</keyword>
<dbReference type="Proteomes" id="UP000239210">
    <property type="component" value="Unassembled WGS sequence"/>
</dbReference>
<dbReference type="RefSeq" id="WP_170121201.1">
    <property type="nucleotide sequence ID" value="NZ_PVTG01000002.1"/>
</dbReference>
<dbReference type="Gene3D" id="3.40.50.2300">
    <property type="match status" value="1"/>
</dbReference>
<comment type="caution">
    <text evidence="6">The sequence shown here is derived from an EMBL/GenBank/DDBJ whole genome shotgun (WGS) entry which is preliminary data.</text>
</comment>
<dbReference type="PROSITE" id="PS50110">
    <property type="entry name" value="RESPONSE_REGULATORY"/>
    <property type="match status" value="1"/>
</dbReference>
<evidence type="ECO:0000313" key="7">
    <source>
        <dbReference type="Proteomes" id="UP000239210"/>
    </source>
</evidence>
<sequence>MVEVLVADDHAWLRSSVVELLTAAGHRVVAECEDGTSVLAAFLRTRPDVLLLDLVMPGCTGLEAARAVLAVAPGARVLMLTSSVSGAAMEEARALGVAGWLRKDDPPSLLPARVRTVAEGGTAWEPPVGPPAVR</sequence>
<dbReference type="PANTHER" id="PTHR43214">
    <property type="entry name" value="TWO-COMPONENT RESPONSE REGULATOR"/>
    <property type="match status" value="1"/>
</dbReference>
<feature type="modified residue" description="4-aspartylphosphate" evidence="4">
    <location>
        <position position="53"/>
    </location>
</feature>